<dbReference type="SUPFAM" id="SSF54695">
    <property type="entry name" value="POZ domain"/>
    <property type="match status" value="1"/>
</dbReference>
<name>A0A7N0RIK7_KALFE</name>
<dbReference type="PANTHER" id="PTHR46287">
    <property type="entry name" value="BTB/POZ AND TAZ DOMAIN-CONTAINING PROTEIN 3-RELATED"/>
    <property type="match status" value="1"/>
</dbReference>
<evidence type="ECO:0000259" key="2">
    <source>
        <dbReference type="PROSITE" id="PS50097"/>
    </source>
</evidence>
<dbReference type="Gene3D" id="3.30.710.10">
    <property type="entry name" value="Potassium Channel Kv1.1, Chain A"/>
    <property type="match status" value="1"/>
</dbReference>
<sequence length="200" mass="22181">MAKGQLCVDFAAQKPLIGELPPPDVLIVTSGRSRIPAHGSVLGKMSPVLDGILDMPYKRGRGSERLIPIPGVPCEAVAVFVRFLYSHRCVEEEIEKYGVHLLALSHVYMLPTLKQRCARALTHQLTCENVVDKLKLARLCDAPYLYLKCMKLIANHFKEIVLIVRSLHKTLTSSSFAFYELALRKASFSTTSENAIGKSS</sequence>
<dbReference type="PANTHER" id="PTHR46287:SF4">
    <property type="entry name" value="BTB_POZ AND TAZ DOMAIN-CONTAINING PROTEIN 2"/>
    <property type="match status" value="1"/>
</dbReference>
<dbReference type="GO" id="GO:0006355">
    <property type="term" value="P:regulation of DNA-templated transcription"/>
    <property type="evidence" value="ECO:0007669"/>
    <property type="project" value="UniProtKB-ARBA"/>
</dbReference>
<evidence type="ECO:0000256" key="1">
    <source>
        <dbReference type="ARBA" id="ARBA00004906"/>
    </source>
</evidence>
<feature type="domain" description="BTB" evidence="2">
    <location>
        <begin position="23"/>
        <end position="93"/>
    </location>
</feature>
<protein>
    <recommendedName>
        <fullName evidence="2">BTB domain-containing protein</fullName>
    </recommendedName>
</protein>
<reference evidence="3" key="1">
    <citation type="submission" date="2021-01" db="UniProtKB">
        <authorList>
            <consortium name="EnsemblPlants"/>
        </authorList>
    </citation>
    <scope>IDENTIFICATION</scope>
</reference>
<organism evidence="3 4">
    <name type="scientific">Kalanchoe fedtschenkoi</name>
    <name type="common">Lavender scallops</name>
    <name type="synonym">South American air plant</name>
    <dbReference type="NCBI Taxonomy" id="63787"/>
    <lineage>
        <taxon>Eukaryota</taxon>
        <taxon>Viridiplantae</taxon>
        <taxon>Streptophyta</taxon>
        <taxon>Embryophyta</taxon>
        <taxon>Tracheophyta</taxon>
        <taxon>Spermatophyta</taxon>
        <taxon>Magnoliopsida</taxon>
        <taxon>eudicotyledons</taxon>
        <taxon>Gunneridae</taxon>
        <taxon>Pentapetalae</taxon>
        <taxon>Saxifragales</taxon>
        <taxon>Crassulaceae</taxon>
        <taxon>Kalanchoe</taxon>
    </lineage>
</organism>
<dbReference type="InterPro" id="IPR044513">
    <property type="entry name" value="BT1/2/3/4/5"/>
</dbReference>
<comment type="pathway">
    <text evidence="1">Protein modification; protein ubiquitination.</text>
</comment>
<dbReference type="Pfam" id="PF00651">
    <property type="entry name" value="BTB"/>
    <property type="match status" value="1"/>
</dbReference>
<dbReference type="Proteomes" id="UP000594263">
    <property type="component" value="Unplaced"/>
</dbReference>
<dbReference type="AlphaFoldDB" id="A0A7N0RIK7"/>
<dbReference type="PROSITE" id="PS50097">
    <property type="entry name" value="BTB"/>
    <property type="match status" value="1"/>
</dbReference>
<dbReference type="InterPro" id="IPR000210">
    <property type="entry name" value="BTB/POZ_dom"/>
</dbReference>
<dbReference type="EnsemblPlants" id="Kaladp0011s1031.1.v1.1">
    <property type="protein sequence ID" value="Kaladp0011s1031.1.v1.1"/>
    <property type="gene ID" value="Kaladp0011s1031.v1.1"/>
</dbReference>
<dbReference type="GO" id="GO:0005634">
    <property type="term" value="C:nucleus"/>
    <property type="evidence" value="ECO:0007669"/>
    <property type="project" value="TreeGrafter"/>
</dbReference>
<dbReference type="OMA" id="IVVCIRM"/>
<dbReference type="InterPro" id="IPR011333">
    <property type="entry name" value="SKP1/BTB/POZ_sf"/>
</dbReference>
<evidence type="ECO:0000313" key="3">
    <source>
        <dbReference type="EnsemblPlants" id="Kaladp0011s1031.1.v1.1"/>
    </source>
</evidence>
<accession>A0A7N0RIK7</accession>
<evidence type="ECO:0000313" key="4">
    <source>
        <dbReference type="Proteomes" id="UP000594263"/>
    </source>
</evidence>
<keyword evidence="4" id="KW-1185">Reference proteome</keyword>
<dbReference type="SMART" id="SM00225">
    <property type="entry name" value="BTB"/>
    <property type="match status" value="1"/>
</dbReference>
<dbReference type="Gramene" id="Kaladp0011s1031.1.v1.1">
    <property type="protein sequence ID" value="Kaladp0011s1031.1.v1.1"/>
    <property type="gene ID" value="Kaladp0011s1031.v1.1"/>
</dbReference>
<proteinExistence type="predicted"/>